<reference evidence="1 2" key="1">
    <citation type="submission" date="2018-06" db="EMBL/GenBank/DDBJ databases">
        <title>Pedobacter endophyticus sp. nov., an endophytic bacterium isolated from a leaf of Triticum aestivum.</title>
        <authorList>
            <person name="Zhang L."/>
        </authorList>
    </citation>
    <scope>NUCLEOTIDE SEQUENCE [LARGE SCALE GENOMIC DNA]</scope>
    <source>
        <strain evidence="1 2">CM134L-2</strain>
    </source>
</reference>
<evidence type="ECO:0008006" key="3">
    <source>
        <dbReference type="Google" id="ProtNLM"/>
    </source>
</evidence>
<dbReference type="OrthoDB" id="637392at2"/>
<dbReference type="Proteomes" id="UP000284120">
    <property type="component" value="Unassembled WGS sequence"/>
</dbReference>
<dbReference type="PROSITE" id="PS51257">
    <property type="entry name" value="PROKAR_LIPOPROTEIN"/>
    <property type="match status" value="1"/>
</dbReference>
<evidence type="ECO:0000313" key="2">
    <source>
        <dbReference type="Proteomes" id="UP000284120"/>
    </source>
</evidence>
<accession>A0A443YPM2</accession>
<keyword evidence="2" id="KW-1185">Reference proteome</keyword>
<sequence>MKNCCFFLLSAMILLACQSKETKKVEVTSKTFIMDAEKQQLDTIILGEKDTAIIVKDRLDTADTGGKKQRYEINIMFSNKKWPTLKFNEAIGADLYMIGDIDGDDQPELLLRPEWFSSCWASINLFSLKEGAWKLIKKGSMYFCADEYPLSKRIEKQNDTYYLLVDTLADDQFVVQKKKIKF</sequence>
<evidence type="ECO:0000313" key="1">
    <source>
        <dbReference type="EMBL" id="RWU05730.1"/>
    </source>
</evidence>
<gene>
    <name evidence="1" type="ORF">DPV69_16485</name>
</gene>
<protein>
    <recommendedName>
        <fullName evidence="3">VCBS repeat-containing protein</fullName>
    </recommendedName>
</protein>
<dbReference type="EMBL" id="SAYW01000005">
    <property type="protein sequence ID" value="RWU05730.1"/>
    <property type="molecule type" value="Genomic_DNA"/>
</dbReference>
<name>A0A443YPM2_9SPHI</name>
<dbReference type="AlphaFoldDB" id="A0A443YPM2"/>
<organism evidence="1 2">
    <name type="scientific">Pedobacter chitinilyticus</name>
    <dbReference type="NCBI Taxonomy" id="2233776"/>
    <lineage>
        <taxon>Bacteria</taxon>
        <taxon>Pseudomonadati</taxon>
        <taxon>Bacteroidota</taxon>
        <taxon>Sphingobacteriia</taxon>
        <taxon>Sphingobacteriales</taxon>
        <taxon>Sphingobacteriaceae</taxon>
        <taxon>Pedobacter</taxon>
    </lineage>
</organism>
<comment type="caution">
    <text evidence="1">The sequence shown here is derived from an EMBL/GenBank/DDBJ whole genome shotgun (WGS) entry which is preliminary data.</text>
</comment>
<dbReference type="RefSeq" id="WP_113648489.1">
    <property type="nucleotide sequence ID" value="NZ_QMHN01000005.1"/>
</dbReference>
<proteinExistence type="predicted"/>